<dbReference type="InterPro" id="IPR011234">
    <property type="entry name" value="Fumarylacetoacetase-like_C"/>
</dbReference>
<protein>
    <recommendedName>
        <fullName evidence="3">Fumarylacetoacetase-like C-terminal domain-containing protein</fullName>
    </recommendedName>
</protein>
<dbReference type="Pfam" id="PF01557">
    <property type="entry name" value="FAA_hydrolase"/>
    <property type="match status" value="1"/>
</dbReference>
<proteinExistence type="inferred from homology"/>
<dbReference type="GO" id="GO:0046872">
    <property type="term" value="F:metal ion binding"/>
    <property type="evidence" value="ECO:0007669"/>
    <property type="project" value="UniProtKB-KW"/>
</dbReference>
<dbReference type="Gene3D" id="3.90.850.10">
    <property type="entry name" value="Fumarylacetoacetase-like, C-terminal domain"/>
    <property type="match status" value="1"/>
</dbReference>
<name>A0A383AKL1_9ZZZZ</name>
<comment type="similarity">
    <text evidence="1">Belongs to the FAH family.</text>
</comment>
<evidence type="ECO:0000259" key="3">
    <source>
        <dbReference type="Pfam" id="PF01557"/>
    </source>
</evidence>
<accession>A0A383AKL1</accession>
<dbReference type="InterPro" id="IPR051121">
    <property type="entry name" value="FAH"/>
</dbReference>
<dbReference type="GO" id="GO:0044281">
    <property type="term" value="P:small molecule metabolic process"/>
    <property type="evidence" value="ECO:0007669"/>
    <property type="project" value="UniProtKB-ARBA"/>
</dbReference>
<feature type="domain" description="Fumarylacetoacetase-like C-terminal" evidence="3">
    <location>
        <begin position="79"/>
        <end position="251"/>
    </location>
</feature>
<reference evidence="4" key="1">
    <citation type="submission" date="2018-05" db="EMBL/GenBank/DDBJ databases">
        <authorList>
            <person name="Lanie J.A."/>
            <person name="Ng W.-L."/>
            <person name="Kazmierczak K.M."/>
            <person name="Andrzejewski T.M."/>
            <person name="Davidsen T.M."/>
            <person name="Wayne K.J."/>
            <person name="Tettelin H."/>
            <person name="Glass J.I."/>
            <person name="Rusch D."/>
            <person name="Podicherti R."/>
            <person name="Tsui H.-C.T."/>
            <person name="Winkler M.E."/>
        </authorList>
    </citation>
    <scope>NUCLEOTIDE SEQUENCE</scope>
</reference>
<organism evidence="4">
    <name type="scientific">marine metagenome</name>
    <dbReference type="NCBI Taxonomy" id="408172"/>
    <lineage>
        <taxon>unclassified sequences</taxon>
        <taxon>metagenomes</taxon>
        <taxon>ecological metagenomes</taxon>
    </lineage>
</organism>
<dbReference type="GO" id="GO:0003824">
    <property type="term" value="F:catalytic activity"/>
    <property type="evidence" value="ECO:0007669"/>
    <property type="project" value="InterPro"/>
</dbReference>
<evidence type="ECO:0000256" key="2">
    <source>
        <dbReference type="ARBA" id="ARBA00022723"/>
    </source>
</evidence>
<gene>
    <name evidence="4" type="ORF">METZ01_LOCUS461211</name>
</gene>
<evidence type="ECO:0000256" key="1">
    <source>
        <dbReference type="ARBA" id="ARBA00010211"/>
    </source>
</evidence>
<dbReference type="PANTHER" id="PTHR42796:SF4">
    <property type="entry name" value="FUMARYLACETOACETATE HYDROLASE DOMAIN-CONTAINING PROTEIN 2A"/>
    <property type="match status" value="1"/>
</dbReference>
<feature type="non-terminal residue" evidence="4">
    <location>
        <position position="1"/>
    </location>
</feature>
<dbReference type="EMBL" id="UINC01192970">
    <property type="protein sequence ID" value="SVE08357.1"/>
    <property type="molecule type" value="Genomic_DNA"/>
</dbReference>
<dbReference type="AlphaFoldDB" id="A0A383AKL1"/>
<sequence>EYYKDNKMKLLRCGNKSSEKPAALDKNGKIKDLSSHISDLNTKNINFETLSKLQKIDLGMLPEVSSSTRIGPCISQPGKFIGIGLNYSDHAAETGAKPPSEPIVFMKATSCIIGPNDDVIIHKNSKKTDWEVEIAFVIGKETKHITEKEAPNHIFGYCMVNDVSEREWQIEKMGQWVKGKSADSFGPIGPYLVTKDEISDVQKLNLSLDINGQRMQTGNTSKMLFTINFILSYLSNFMSLQPGDIVTTGTP</sequence>
<dbReference type="PANTHER" id="PTHR42796">
    <property type="entry name" value="FUMARYLACETOACETATE HYDROLASE DOMAIN-CONTAINING PROTEIN 2A-RELATED"/>
    <property type="match status" value="1"/>
</dbReference>
<keyword evidence="2" id="KW-0479">Metal-binding</keyword>
<dbReference type="InterPro" id="IPR036663">
    <property type="entry name" value="Fumarylacetoacetase_C_sf"/>
</dbReference>
<dbReference type="SUPFAM" id="SSF56529">
    <property type="entry name" value="FAH"/>
    <property type="match status" value="1"/>
</dbReference>
<evidence type="ECO:0000313" key="4">
    <source>
        <dbReference type="EMBL" id="SVE08357.1"/>
    </source>
</evidence>
<feature type="non-terminal residue" evidence="4">
    <location>
        <position position="251"/>
    </location>
</feature>